<dbReference type="PANTHER" id="PTHR31366:SF2">
    <property type="entry name" value="UPF0739 PROTEIN C1ORF74"/>
    <property type="match status" value="1"/>
</dbReference>
<dbReference type="Pfam" id="PF14953">
    <property type="entry name" value="DUF4504"/>
    <property type="match status" value="1"/>
</dbReference>
<protein>
    <submittedName>
        <fullName evidence="1">Uncharacterized protein</fullName>
    </submittedName>
</protein>
<organism evidence="1 2">
    <name type="scientific">Carex littledalei</name>
    <dbReference type="NCBI Taxonomy" id="544730"/>
    <lineage>
        <taxon>Eukaryota</taxon>
        <taxon>Viridiplantae</taxon>
        <taxon>Streptophyta</taxon>
        <taxon>Embryophyta</taxon>
        <taxon>Tracheophyta</taxon>
        <taxon>Spermatophyta</taxon>
        <taxon>Magnoliopsida</taxon>
        <taxon>Liliopsida</taxon>
        <taxon>Poales</taxon>
        <taxon>Cyperaceae</taxon>
        <taxon>Cyperoideae</taxon>
        <taxon>Cariceae</taxon>
        <taxon>Carex</taxon>
        <taxon>Carex subgen. Euthyceras</taxon>
    </lineage>
</organism>
<comment type="caution">
    <text evidence="1">The sequence shown here is derived from an EMBL/GenBank/DDBJ whole genome shotgun (WGS) entry which is preliminary data.</text>
</comment>
<name>A0A833RDM7_9POAL</name>
<accession>A0A833RDM7</accession>
<evidence type="ECO:0000313" key="1">
    <source>
        <dbReference type="EMBL" id="KAF3336592.1"/>
    </source>
</evidence>
<dbReference type="OrthoDB" id="2395010at2759"/>
<evidence type="ECO:0000313" key="2">
    <source>
        <dbReference type="Proteomes" id="UP000623129"/>
    </source>
</evidence>
<keyword evidence="2" id="KW-1185">Reference proteome</keyword>
<dbReference type="PANTHER" id="PTHR31366">
    <property type="entry name" value="UPF0739 PROTEIN C1ORF74"/>
    <property type="match status" value="1"/>
</dbReference>
<gene>
    <name evidence="1" type="ORF">FCM35_KLT19178</name>
</gene>
<dbReference type="Proteomes" id="UP000623129">
    <property type="component" value="Unassembled WGS sequence"/>
</dbReference>
<dbReference type="InterPro" id="IPR027850">
    <property type="entry name" value="DUF4504"/>
</dbReference>
<reference evidence="1" key="1">
    <citation type="submission" date="2020-01" db="EMBL/GenBank/DDBJ databases">
        <title>Genome sequence of Kobresia littledalei, the first chromosome-level genome in the family Cyperaceae.</title>
        <authorList>
            <person name="Qu G."/>
        </authorList>
    </citation>
    <scope>NUCLEOTIDE SEQUENCE</scope>
    <source>
        <strain evidence="1">C.B.Clarke</strain>
        <tissue evidence="1">Leaf</tissue>
    </source>
</reference>
<dbReference type="AlphaFoldDB" id="A0A833RDM7"/>
<sequence>MEEAQVFDEMLTVVDSCIARVGWRLRPHSKRHLSNDILALCTGLRSVTLVDYDGVMPELQVNLSRLLYHARQESMILKPLRVMIISDMAYLIHVRGLSELAFSSLQLPHQLHLLDTETDPPRL</sequence>
<dbReference type="EMBL" id="SWLB01000007">
    <property type="protein sequence ID" value="KAF3336592.1"/>
    <property type="molecule type" value="Genomic_DNA"/>
</dbReference>
<proteinExistence type="predicted"/>